<dbReference type="Pfam" id="PF13424">
    <property type="entry name" value="TPR_12"/>
    <property type="match status" value="1"/>
</dbReference>
<gene>
    <name evidence="3" type="ORF">D9758_015980</name>
</gene>
<evidence type="ECO:0000256" key="2">
    <source>
        <dbReference type="ARBA" id="ARBA00022803"/>
    </source>
</evidence>
<dbReference type="EMBL" id="JAACJM010000336">
    <property type="protein sequence ID" value="KAF5330069.1"/>
    <property type="molecule type" value="Genomic_DNA"/>
</dbReference>
<reference evidence="3 4" key="1">
    <citation type="journal article" date="2020" name="ISME J.">
        <title>Uncovering the hidden diversity of litter-decomposition mechanisms in mushroom-forming fungi.</title>
        <authorList>
            <person name="Floudas D."/>
            <person name="Bentzer J."/>
            <person name="Ahren D."/>
            <person name="Johansson T."/>
            <person name="Persson P."/>
            <person name="Tunlid A."/>
        </authorList>
    </citation>
    <scope>NUCLEOTIDE SEQUENCE [LARGE SCALE GENOMIC DNA]</scope>
    <source>
        <strain evidence="3 4">CBS 291.85</strain>
    </source>
</reference>
<dbReference type="PANTHER" id="PTHR45641">
    <property type="entry name" value="TETRATRICOPEPTIDE REPEAT PROTEIN (AFU_ORTHOLOGUE AFUA_6G03870)"/>
    <property type="match status" value="1"/>
</dbReference>
<keyword evidence="1" id="KW-0677">Repeat</keyword>
<accession>A0A8H5BVL8</accession>
<evidence type="ECO:0000256" key="1">
    <source>
        <dbReference type="ARBA" id="ARBA00022737"/>
    </source>
</evidence>
<sequence>MWEQGKTSILVQGNQEGRLTSVNYSIELSRRLLKPLEAELLAVISFLPDGVADWAANLPMMLSGWKQLDESISTLLETSLVYSQNKTIKTLAPIREYINGTGMNIQIGIGLLESFYVSWLKQLSGTTQEKQDQIQAHILNITKILTKQASSLTETLDIEALDILTDFTKFYPLTLDLLNNILDKCDGLDQKHKVELRFWRLDMLIWLSMWQEAEMEAKEMEQSMQNDLKSHARVMQELGDMYQLQSRYTEAAEMLTKAKGQFEEIGDQLSAADCLRRLGHIHLLQSKYTEAAEMVTKAKDQFEEIGEQLRATQSLQSLGDIYRMQSKNTEATEMLTTAKDQFDQIGSQLGVTECLRSMGDIYRMQSKYTEAAEMVTTAKDQFEQIGDQLGAAQCLQHLGTIHVNQANYTQAVAVLLMAKAQFEKIGNPDGVAECMYRLGNSYRMQGLYEDAKSALADAILTFQNLGDLCYTGWCLYEYGLIFRDEHQYSEARTKFEEALDTFASHGELQNQVDMCNKRLASLNKLERA</sequence>
<protein>
    <recommendedName>
        <fullName evidence="5">TPR-like protein</fullName>
    </recommendedName>
</protein>
<dbReference type="InterPro" id="IPR019734">
    <property type="entry name" value="TPR_rpt"/>
</dbReference>
<evidence type="ECO:0000313" key="4">
    <source>
        <dbReference type="Proteomes" id="UP000559256"/>
    </source>
</evidence>
<dbReference type="OrthoDB" id="621413at2759"/>
<organism evidence="3 4">
    <name type="scientific">Tetrapyrgos nigripes</name>
    <dbReference type="NCBI Taxonomy" id="182062"/>
    <lineage>
        <taxon>Eukaryota</taxon>
        <taxon>Fungi</taxon>
        <taxon>Dikarya</taxon>
        <taxon>Basidiomycota</taxon>
        <taxon>Agaricomycotina</taxon>
        <taxon>Agaricomycetes</taxon>
        <taxon>Agaricomycetidae</taxon>
        <taxon>Agaricales</taxon>
        <taxon>Marasmiineae</taxon>
        <taxon>Marasmiaceae</taxon>
        <taxon>Tetrapyrgos</taxon>
    </lineage>
</organism>
<dbReference type="AlphaFoldDB" id="A0A8H5BVL8"/>
<dbReference type="SMART" id="SM00028">
    <property type="entry name" value="TPR"/>
    <property type="match status" value="7"/>
</dbReference>
<keyword evidence="2" id="KW-0802">TPR repeat</keyword>
<evidence type="ECO:0000313" key="3">
    <source>
        <dbReference type="EMBL" id="KAF5330069.1"/>
    </source>
</evidence>
<dbReference type="Gene3D" id="1.25.40.10">
    <property type="entry name" value="Tetratricopeptide repeat domain"/>
    <property type="match status" value="2"/>
</dbReference>
<proteinExistence type="predicted"/>
<evidence type="ECO:0008006" key="5">
    <source>
        <dbReference type="Google" id="ProtNLM"/>
    </source>
</evidence>
<dbReference type="Proteomes" id="UP000559256">
    <property type="component" value="Unassembled WGS sequence"/>
</dbReference>
<dbReference type="InterPro" id="IPR011990">
    <property type="entry name" value="TPR-like_helical_dom_sf"/>
</dbReference>
<dbReference type="PANTHER" id="PTHR45641:SF19">
    <property type="entry name" value="NEPHROCYSTIN-3"/>
    <property type="match status" value="1"/>
</dbReference>
<comment type="caution">
    <text evidence="3">The sequence shown here is derived from an EMBL/GenBank/DDBJ whole genome shotgun (WGS) entry which is preliminary data.</text>
</comment>
<name>A0A8H5BVL8_9AGAR</name>
<dbReference type="SUPFAM" id="SSF48452">
    <property type="entry name" value="TPR-like"/>
    <property type="match status" value="2"/>
</dbReference>
<dbReference type="Pfam" id="PF14938">
    <property type="entry name" value="SNAP"/>
    <property type="match status" value="1"/>
</dbReference>
<keyword evidence="4" id="KW-1185">Reference proteome</keyword>